<dbReference type="eggNOG" id="COG0512">
    <property type="taxonomic scope" value="Bacteria"/>
</dbReference>
<dbReference type="Gene3D" id="3.40.50.880">
    <property type="match status" value="1"/>
</dbReference>
<dbReference type="InterPro" id="IPR006221">
    <property type="entry name" value="TrpG/PapA_dom"/>
</dbReference>
<reference evidence="3 4" key="1">
    <citation type="journal article" date="2011" name="Stand. Genomic Sci.">
        <title>Complete genome sequence of 'Thioalkalivibrio sulfidophilus' HL-EbGr7.</title>
        <authorList>
            <person name="Muyzer G."/>
            <person name="Sorokin D.Y."/>
            <person name="Mavromatis K."/>
            <person name="Lapidus A."/>
            <person name="Clum A."/>
            <person name="Ivanova N."/>
            <person name="Pati A."/>
            <person name="d'Haeseleer P."/>
            <person name="Woyke T."/>
            <person name="Kyrpides N.C."/>
        </authorList>
    </citation>
    <scope>NUCLEOTIDE SEQUENCE [LARGE SCALE GENOMIC DNA]</scope>
    <source>
        <strain evidence="3 4">HL-EbGR7</strain>
    </source>
</reference>
<dbReference type="STRING" id="396588.Tgr7_2801"/>
<organism evidence="3 4">
    <name type="scientific">Thioalkalivibrio sulfidiphilus (strain HL-EbGR7)</name>
    <dbReference type="NCBI Taxonomy" id="396588"/>
    <lineage>
        <taxon>Bacteria</taxon>
        <taxon>Pseudomonadati</taxon>
        <taxon>Pseudomonadota</taxon>
        <taxon>Gammaproteobacteria</taxon>
        <taxon>Chromatiales</taxon>
        <taxon>Ectothiorhodospiraceae</taxon>
        <taxon>Thioalkalivibrio</taxon>
    </lineage>
</organism>
<dbReference type="PROSITE" id="PS51273">
    <property type="entry name" value="GATASE_TYPE_1"/>
    <property type="match status" value="1"/>
</dbReference>
<dbReference type="PANTHER" id="PTHR43418:SF4">
    <property type="entry name" value="MULTIFUNCTIONAL TRYPTOPHAN BIOSYNTHESIS PROTEIN"/>
    <property type="match status" value="1"/>
</dbReference>
<dbReference type="CDD" id="cd01743">
    <property type="entry name" value="GATase1_Anthranilate_Synthase"/>
    <property type="match status" value="1"/>
</dbReference>
<dbReference type="AlphaFoldDB" id="B8GNI3"/>
<dbReference type="Proteomes" id="UP000002383">
    <property type="component" value="Chromosome"/>
</dbReference>
<dbReference type="PRINTS" id="PR00096">
    <property type="entry name" value="GATASE"/>
</dbReference>
<dbReference type="InterPro" id="IPR029062">
    <property type="entry name" value="Class_I_gatase-like"/>
</dbReference>
<evidence type="ECO:0000256" key="1">
    <source>
        <dbReference type="ARBA" id="ARBA00022962"/>
    </source>
</evidence>
<dbReference type="EMBL" id="CP001339">
    <property type="protein sequence ID" value="ACL73874.1"/>
    <property type="molecule type" value="Genomic_DNA"/>
</dbReference>
<dbReference type="MEROPS" id="C26.955"/>
<proteinExistence type="predicted"/>
<dbReference type="GO" id="GO:0046820">
    <property type="term" value="F:4-amino-4-deoxychorismate synthase activity"/>
    <property type="evidence" value="ECO:0007669"/>
    <property type="project" value="TreeGrafter"/>
</dbReference>
<feature type="domain" description="Glutamine amidotransferase" evidence="2">
    <location>
        <begin position="5"/>
        <end position="192"/>
    </location>
</feature>
<keyword evidence="1" id="KW-0315">Glutamine amidotransferase</keyword>
<dbReference type="GO" id="GO:0005829">
    <property type="term" value="C:cytosol"/>
    <property type="evidence" value="ECO:0007669"/>
    <property type="project" value="TreeGrafter"/>
</dbReference>
<evidence type="ECO:0000259" key="2">
    <source>
        <dbReference type="Pfam" id="PF00117"/>
    </source>
</evidence>
<evidence type="ECO:0000313" key="3">
    <source>
        <dbReference type="EMBL" id="ACL73874.1"/>
    </source>
</evidence>
<dbReference type="InterPro" id="IPR017926">
    <property type="entry name" value="GATASE"/>
</dbReference>
<dbReference type="GO" id="GO:0046654">
    <property type="term" value="P:tetrahydrofolate biosynthetic process"/>
    <property type="evidence" value="ECO:0007669"/>
    <property type="project" value="TreeGrafter"/>
</dbReference>
<dbReference type="HOGENOM" id="CLU_014340_1_2_6"/>
<dbReference type="InterPro" id="IPR050472">
    <property type="entry name" value="Anth_synth/Amidotransfase"/>
</dbReference>
<dbReference type="SUPFAM" id="SSF52317">
    <property type="entry name" value="Class I glutamine amidotransferase-like"/>
    <property type="match status" value="1"/>
</dbReference>
<dbReference type="PRINTS" id="PR00097">
    <property type="entry name" value="ANTSNTHASEII"/>
</dbReference>
<dbReference type="PRINTS" id="PR00099">
    <property type="entry name" value="CPSGATASE"/>
</dbReference>
<dbReference type="KEGG" id="tgr:Tgr7_2801"/>
<dbReference type="RefSeq" id="WP_012639349.1">
    <property type="nucleotide sequence ID" value="NC_011901.1"/>
</dbReference>
<keyword evidence="4" id="KW-1185">Reference proteome</keyword>
<dbReference type="FunFam" id="3.40.50.880:FF:000003">
    <property type="entry name" value="Anthranilate synthase component II"/>
    <property type="match status" value="1"/>
</dbReference>
<gene>
    <name evidence="3" type="ordered locus">Tgr7_2801</name>
</gene>
<sequence>MVKLLMIDNYDSFTYNLVQYLGELGAQVEVRRNDALTVDDVAALVPERIMISPGPCTPNEAGISMETIRRFAGEIPVFGVCLGHQAIGQVFGGKVVHAREIMHGKTSLIHHAGKGVFRGLPNPFEATRYHSLVIEKESIPDCLEITAWTETPDGQMDEIMGVRHKTLAVEGVQFHPESILTRHGHDLLRNFLTMEADAPARS</sequence>
<accession>B8GNI3</accession>
<dbReference type="Pfam" id="PF00117">
    <property type="entry name" value="GATase"/>
    <property type="match status" value="1"/>
</dbReference>
<protein>
    <submittedName>
        <fullName evidence="3">Anthranilate synthase component II</fullName>
    </submittedName>
</protein>
<dbReference type="PANTHER" id="PTHR43418">
    <property type="entry name" value="MULTIFUNCTIONAL TRYPTOPHAN BIOSYNTHESIS PROTEIN-RELATED"/>
    <property type="match status" value="1"/>
</dbReference>
<dbReference type="GO" id="GO:0000162">
    <property type="term" value="P:L-tryptophan biosynthetic process"/>
    <property type="evidence" value="ECO:0007669"/>
    <property type="project" value="TreeGrafter"/>
</dbReference>
<name>B8GNI3_THISH</name>
<evidence type="ECO:0000313" key="4">
    <source>
        <dbReference type="Proteomes" id="UP000002383"/>
    </source>
</evidence>
<dbReference type="NCBIfam" id="TIGR00566">
    <property type="entry name" value="trpG_papA"/>
    <property type="match status" value="1"/>
</dbReference>
<dbReference type="GO" id="GO:0004049">
    <property type="term" value="F:anthranilate synthase activity"/>
    <property type="evidence" value="ECO:0007669"/>
    <property type="project" value="TreeGrafter"/>
</dbReference>